<evidence type="ECO:0000313" key="2">
    <source>
        <dbReference type="EMBL" id="MCP3732502.1"/>
    </source>
</evidence>
<comment type="caution">
    <text evidence="2">The sequence shown here is derived from an EMBL/GenBank/DDBJ whole genome shotgun (WGS) entry which is preliminary data.</text>
</comment>
<evidence type="ECO:0000313" key="3">
    <source>
        <dbReference type="Proteomes" id="UP001139451"/>
    </source>
</evidence>
<dbReference type="Pfam" id="PF07238">
    <property type="entry name" value="PilZ"/>
    <property type="match status" value="1"/>
</dbReference>
<organism evidence="2 3">
    <name type="scientific">Sphingomonas tagetis</name>
    <dbReference type="NCBI Taxonomy" id="2949092"/>
    <lineage>
        <taxon>Bacteria</taxon>
        <taxon>Pseudomonadati</taxon>
        <taxon>Pseudomonadota</taxon>
        <taxon>Alphaproteobacteria</taxon>
        <taxon>Sphingomonadales</taxon>
        <taxon>Sphingomonadaceae</taxon>
        <taxon>Sphingomonas</taxon>
    </lineage>
</organism>
<dbReference type="InterPro" id="IPR009875">
    <property type="entry name" value="PilZ_domain"/>
</dbReference>
<dbReference type="SUPFAM" id="SSF141371">
    <property type="entry name" value="PilZ domain-like"/>
    <property type="match status" value="1"/>
</dbReference>
<feature type="domain" description="PilZ" evidence="1">
    <location>
        <begin position="12"/>
        <end position="88"/>
    </location>
</feature>
<sequence>MQTAPTINLRDQRYQVFLTASAERFGQDHVTRHRVRNLSSDGACIDRASECRPNETLVISIGSLVEVAAQVRWVRGGLAGLKFIQAIDIGKALGNAAIPPKAHFG</sequence>
<dbReference type="EMBL" id="JAMLDX010000019">
    <property type="protein sequence ID" value="MCP3732502.1"/>
    <property type="molecule type" value="Genomic_DNA"/>
</dbReference>
<dbReference type="Proteomes" id="UP001139451">
    <property type="component" value="Unassembled WGS sequence"/>
</dbReference>
<keyword evidence="3" id="KW-1185">Reference proteome</keyword>
<gene>
    <name evidence="2" type="ORF">M9978_18930</name>
</gene>
<reference evidence="2" key="1">
    <citation type="submission" date="2022-05" db="EMBL/GenBank/DDBJ databases">
        <title>Sphingomonas sp. strain MG17 Genome sequencing and assembly.</title>
        <authorList>
            <person name="Kim I."/>
        </authorList>
    </citation>
    <scope>NUCLEOTIDE SEQUENCE</scope>
    <source>
        <strain evidence="2">MG17</strain>
    </source>
</reference>
<dbReference type="AlphaFoldDB" id="A0A9X2HMP9"/>
<proteinExistence type="predicted"/>
<dbReference type="RefSeq" id="WP_254296023.1">
    <property type="nucleotide sequence ID" value="NZ_JAMLDX010000019.1"/>
</dbReference>
<evidence type="ECO:0000259" key="1">
    <source>
        <dbReference type="Pfam" id="PF07238"/>
    </source>
</evidence>
<dbReference type="GO" id="GO:0035438">
    <property type="term" value="F:cyclic-di-GMP binding"/>
    <property type="evidence" value="ECO:0007669"/>
    <property type="project" value="InterPro"/>
</dbReference>
<accession>A0A9X2HMP9</accession>
<protein>
    <submittedName>
        <fullName evidence="2">PilZ domain-containing protein</fullName>
    </submittedName>
</protein>
<name>A0A9X2HMP9_9SPHN</name>